<dbReference type="AlphaFoldDB" id="A0AAN6ZLA1"/>
<protein>
    <submittedName>
        <fullName evidence="2">Uncharacterized protein</fullName>
    </submittedName>
</protein>
<evidence type="ECO:0000313" key="2">
    <source>
        <dbReference type="EMBL" id="KAK4142627.1"/>
    </source>
</evidence>
<dbReference type="EMBL" id="MU853595">
    <property type="protein sequence ID" value="KAK4142627.1"/>
    <property type="molecule type" value="Genomic_DNA"/>
</dbReference>
<proteinExistence type="predicted"/>
<sequence length="466" mass="51594">MPSAEPLKLRKFEFQGNKFVNKVCRHALDWSVLTSLTLIGTPFLNPLWTTLRNEFGPTVLSTAEDTPPSDTPRKYHLALKEIRTDFACFSLLKFVKATLAPNTLEALFLHRLSEGRESTSELNRELHGAIMYHSGSLQKLYLEGSYQLKPNFDFPQYFPLESELLSYLSSGSMVNLRELSLALDNNNLNGLYARFKNIPELRALQIQYVYNYPGSRAVCYAGVVLDKILELITRHPEKMKRLRYIGSMGKCYEIGEEPVPEGRRRTGEVEGNVVTEAQPDTGDGNPVSEGEGGNGGHIDFSPRRHTLPAGSGLRRWLAGGGDNAPGGDTGPRGLEEAELWAPALTVEYGNVLEGGSTSGAARLATLSEIAAHGGQDGIDNPDRQDHDPQQQQQQQQGDGDGHQQQEQQEGDHGGNNSEVHSSHKWISSSHNLHEKPVDKRDIVYKLRSIQPGDKPTVFKAWAGELD</sequence>
<dbReference type="RefSeq" id="XP_062635998.1">
    <property type="nucleotide sequence ID" value="XM_062781120.1"/>
</dbReference>
<organism evidence="2 3">
    <name type="scientific">Dichotomopilus funicola</name>
    <dbReference type="NCBI Taxonomy" id="1934379"/>
    <lineage>
        <taxon>Eukaryota</taxon>
        <taxon>Fungi</taxon>
        <taxon>Dikarya</taxon>
        <taxon>Ascomycota</taxon>
        <taxon>Pezizomycotina</taxon>
        <taxon>Sordariomycetes</taxon>
        <taxon>Sordariomycetidae</taxon>
        <taxon>Sordariales</taxon>
        <taxon>Chaetomiaceae</taxon>
        <taxon>Dichotomopilus</taxon>
    </lineage>
</organism>
<feature type="compositionally biased region" description="Gly residues" evidence="1">
    <location>
        <begin position="318"/>
        <end position="330"/>
    </location>
</feature>
<dbReference type="Proteomes" id="UP001302676">
    <property type="component" value="Unassembled WGS sequence"/>
</dbReference>
<feature type="region of interest" description="Disordered" evidence="1">
    <location>
        <begin position="372"/>
        <end position="438"/>
    </location>
</feature>
<gene>
    <name evidence="2" type="ORF">C8A04DRAFT_29757</name>
</gene>
<reference evidence="2" key="2">
    <citation type="submission" date="2023-05" db="EMBL/GenBank/DDBJ databases">
        <authorList>
            <consortium name="Lawrence Berkeley National Laboratory"/>
            <person name="Steindorff A."/>
            <person name="Hensen N."/>
            <person name="Bonometti L."/>
            <person name="Westerberg I."/>
            <person name="Brannstrom I.O."/>
            <person name="Guillou S."/>
            <person name="Cros-Aarteil S."/>
            <person name="Calhoun S."/>
            <person name="Haridas S."/>
            <person name="Kuo A."/>
            <person name="Mondo S."/>
            <person name="Pangilinan J."/>
            <person name="Riley R."/>
            <person name="Labutti K."/>
            <person name="Andreopoulos B."/>
            <person name="Lipzen A."/>
            <person name="Chen C."/>
            <person name="Yanf M."/>
            <person name="Daum C."/>
            <person name="Ng V."/>
            <person name="Clum A."/>
            <person name="Ohm R."/>
            <person name="Martin F."/>
            <person name="Silar P."/>
            <person name="Natvig D."/>
            <person name="Lalanne C."/>
            <person name="Gautier V."/>
            <person name="Ament-Velasquez S.L."/>
            <person name="Kruys A."/>
            <person name="Hutchinson M.I."/>
            <person name="Powell A.J."/>
            <person name="Barry K."/>
            <person name="Miller A.N."/>
            <person name="Grigoriev I.V."/>
            <person name="Debuchy R."/>
            <person name="Gladieux P."/>
            <person name="Thoren M.H."/>
            <person name="Johannesson H."/>
        </authorList>
    </citation>
    <scope>NUCLEOTIDE SEQUENCE</scope>
    <source>
        <strain evidence="2">CBS 141.50</strain>
    </source>
</reference>
<name>A0AAN6ZLA1_9PEZI</name>
<dbReference type="GeneID" id="87817733"/>
<evidence type="ECO:0000256" key="1">
    <source>
        <dbReference type="SAM" id="MobiDB-lite"/>
    </source>
</evidence>
<feature type="compositionally biased region" description="Polar residues" evidence="1">
    <location>
        <begin position="415"/>
        <end position="430"/>
    </location>
</feature>
<accession>A0AAN6ZLA1</accession>
<feature type="compositionally biased region" description="Low complexity" evidence="1">
    <location>
        <begin position="389"/>
        <end position="407"/>
    </location>
</feature>
<feature type="region of interest" description="Disordered" evidence="1">
    <location>
        <begin position="258"/>
        <end position="334"/>
    </location>
</feature>
<reference evidence="2" key="1">
    <citation type="journal article" date="2023" name="Mol. Phylogenet. Evol.">
        <title>Genome-scale phylogeny and comparative genomics of the fungal order Sordariales.</title>
        <authorList>
            <person name="Hensen N."/>
            <person name="Bonometti L."/>
            <person name="Westerberg I."/>
            <person name="Brannstrom I.O."/>
            <person name="Guillou S."/>
            <person name="Cros-Aarteil S."/>
            <person name="Calhoun S."/>
            <person name="Haridas S."/>
            <person name="Kuo A."/>
            <person name="Mondo S."/>
            <person name="Pangilinan J."/>
            <person name="Riley R."/>
            <person name="LaButti K."/>
            <person name="Andreopoulos B."/>
            <person name="Lipzen A."/>
            <person name="Chen C."/>
            <person name="Yan M."/>
            <person name="Daum C."/>
            <person name="Ng V."/>
            <person name="Clum A."/>
            <person name="Steindorff A."/>
            <person name="Ohm R.A."/>
            <person name="Martin F."/>
            <person name="Silar P."/>
            <person name="Natvig D.O."/>
            <person name="Lalanne C."/>
            <person name="Gautier V."/>
            <person name="Ament-Velasquez S.L."/>
            <person name="Kruys A."/>
            <person name="Hutchinson M.I."/>
            <person name="Powell A.J."/>
            <person name="Barry K."/>
            <person name="Miller A.N."/>
            <person name="Grigoriev I.V."/>
            <person name="Debuchy R."/>
            <person name="Gladieux P."/>
            <person name="Hiltunen Thoren M."/>
            <person name="Johannesson H."/>
        </authorList>
    </citation>
    <scope>NUCLEOTIDE SEQUENCE</scope>
    <source>
        <strain evidence="2">CBS 141.50</strain>
    </source>
</reference>
<comment type="caution">
    <text evidence="2">The sequence shown here is derived from an EMBL/GenBank/DDBJ whole genome shotgun (WGS) entry which is preliminary data.</text>
</comment>
<keyword evidence="3" id="KW-1185">Reference proteome</keyword>
<evidence type="ECO:0000313" key="3">
    <source>
        <dbReference type="Proteomes" id="UP001302676"/>
    </source>
</evidence>